<gene>
    <name evidence="2" type="ORF">Slati_2651500</name>
</gene>
<name>A0AAW2VYV1_9LAMI</name>
<feature type="compositionally biased region" description="Basic and acidic residues" evidence="1">
    <location>
        <begin position="55"/>
        <end position="68"/>
    </location>
</feature>
<accession>A0AAW2VYV1</accession>
<dbReference type="EMBL" id="JACGWN010000009">
    <property type="protein sequence ID" value="KAL0433172.1"/>
    <property type="molecule type" value="Genomic_DNA"/>
</dbReference>
<dbReference type="AlphaFoldDB" id="A0AAW2VYV1"/>
<reference evidence="2" key="2">
    <citation type="journal article" date="2024" name="Plant">
        <title>Genomic evolution and insights into agronomic trait innovations of Sesamum species.</title>
        <authorList>
            <person name="Miao H."/>
            <person name="Wang L."/>
            <person name="Qu L."/>
            <person name="Liu H."/>
            <person name="Sun Y."/>
            <person name="Le M."/>
            <person name="Wang Q."/>
            <person name="Wei S."/>
            <person name="Zheng Y."/>
            <person name="Lin W."/>
            <person name="Duan Y."/>
            <person name="Cao H."/>
            <person name="Xiong S."/>
            <person name="Wang X."/>
            <person name="Wei L."/>
            <person name="Li C."/>
            <person name="Ma Q."/>
            <person name="Ju M."/>
            <person name="Zhao R."/>
            <person name="Li G."/>
            <person name="Mu C."/>
            <person name="Tian Q."/>
            <person name="Mei H."/>
            <person name="Zhang T."/>
            <person name="Gao T."/>
            <person name="Zhang H."/>
        </authorList>
    </citation>
    <scope>NUCLEOTIDE SEQUENCE</scope>
    <source>
        <strain evidence="2">KEN1</strain>
    </source>
</reference>
<reference evidence="2" key="1">
    <citation type="submission" date="2020-06" db="EMBL/GenBank/DDBJ databases">
        <authorList>
            <person name="Li T."/>
            <person name="Hu X."/>
            <person name="Zhang T."/>
            <person name="Song X."/>
            <person name="Zhang H."/>
            <person name="Dai N."/>
            <person name="Sheng W."/>
            <person name="Hou X."/>
            <person name="Wei L."/>
        </authorList>
    </citation>
    <scope>NUCLEOTIDE SEQUENCE</scope>
    <source>
        <strain evidence="2">KEN1</strain>
        <tissue evidence="2">Leaf</tissue>
    </source>
</reference>
<proteinExistence type="predicted"/>
<sequence length="68" mass="7954">MLRRSYQERKEKNTGGMSGEENPTKRGKDSMSRTELKEEAPITVQPWKTPYYRAHTGDPENNKDRDPE</sequence>
<comment type="caution">
    <text evidence="2">The sequence shown here is derived from an EMBL/GenBank/DDBJ whole genome shotgun (WGS) entry which is preliminary data.</text>
</comment>
<organism evidence="2">
    <name type="scientific">Sesamum latifolium</name>
    <dbReference type="NCBI Taxonomy" id="2727402"/>
    <lineage>
        <taxon>Eukaryota</taxon>
        <taxon>Viridiplantae</taxon>
        <taxon>Streptophyta</taxon>
        <taxon>Embryophyta</taxon>
        <taxon>Tracheophyta</taxon>
        <taxon>Spermatophyta</taxon>
        <taxon>Magnoliopsida</taxon>
        <taxon>eudicotyledons</taxon>
        <taxon>Gunneridae</taxon>
        <taxon>Pentapetalae</taxon>
        <taxon>asterids</taxon>
        <taxon>lamiids</taxon>
        <taxon>Lamiales</taxon>
        <taxon>Pedaliaceae</taxon>
        <taxon>Sesamum</taxon>
    </lineage>
</organism>
<protein>
    <submittedName>
        <fullName evidence="2">Uncharacterized protein</fullName>
    </submittedName>
</protein>
<feature type="region of interest" description="Disordered" evidence="1">
    <location>
        <begin position="1"/>
        <end position="68"/>
    </location>
</feature>
<feature type="compositionally biased region" description="Basic and acidic residues" evidence="1">
    <location>
        <begin position="1"/>
        <end position="13"/>
    </location>
</feature>
<evidence type="ECO:0000313" key="2">
    <source>
        <dbReference type="EMBL" id="KAL0433172.1"/>
    </source>
</evidence>
<evidence type="ECO:0000256" key="1">
    <source>
        <dbReference type="SAM" id="MobiDB-lite"/>
    </source>
</evidence>
<feature type="compositionally biased region" description="Basic and acidic residues" evidence="1">
    <location>
        <begin position="22"/>
        <end position="40"/>
    </location>
</feature>